<evidence type="ECO:0000313" key="2">
    <source>
        <dbReference type="Proteomes" id="UP000077315"/>
    </source>
</evidence>
<protein>
    <recommendedName>
        <fullName evidence="3">MULE transposase domain-containing protein</fullName>
    </recommendedName>
</protein>
<dbReference type="RefSeq" id="XP_018298281.1">
    <property type="nucleotide sequence ID" value="XM_018430362.1"/>
</dbReference>
<evidence type="ECO:0008006" key="3">
    <source>
        <dbReference type="Google" id="ProtNLM"/>
    </source>
</evidence>
<evidence type="ECO:0000313" key="1">
    <source>
        <dbReference type="EMBL" id="OAD80241.1"/>
    </source>
</evidence>
<accession>A0A167QTA5</accession>
<proteinExistence type="predicted"/>
<dbReference type="Proteomes" id="UP000077315">
    <property type="component" value="Unassembled WGS sequence"/>
</dbReference>
<dbReference type="OrthoDB" id="2430203at2759"/>
<dbReference type="AlphaFoldDB" id="A0A167QTA5"/>
<dbReference type="GeneID" id="28991268"/>
<keyword evidence="2" id="KW-1185">Reference proteome</keyword>
<dbReference type="STRING" id="763407.A0A167QTA5"/>
<dbReference type="InParanoid" id="A0A167QTA5"/>
<sequence length="181" mass="20860">MTISKSICIDTTYGISARSMEVLYSIVTCHPETGKTEINAITVVLPQTAIHFCNFHVLRAWQQNLDSKVKSDVLYISEQLGKYKQKLKNGLKDILVESDEETFLEKIDYFTEHILSQDDFEFFYDEEVERIHVNNRRMRPVENKLSQHSYAASQIQEDILSTMIISPSGEIRNSMNDSDGE</sequence>
<reference evidence="2" key="1">
    <citation type="submission" date="2015-06" db="EMBL/GenBank/DDBJ databases">
        <title>Expansion of signal transduction pathways in fungi by whole-genome duplication.</title>
        <authorList>
            <consortium name="DOE Joint Genome Institute"/>
            <person name="Corrochano L.M."/>
            <person name="Kuo A."/>
            <person name="Marcet-Houben M."/>
            <person name="Polaino S."/>
            <person name="Salamov A."/>
            <person name="Villalobos J.M."/>
            <person name="Alvarez M.I."/>
            <person name="Avalos J."/>
            <person name="Benito E.P."/>
            <person name="Benoit I."/>
            <person name="Burger G."/>
            <person name="Camino L.P."/>
            <person name="Canovas D."/>
            <person name="Cerda-Olmedo E."/>
            <person name="Cheng J.-F."/>
            <person name="Dominguez A."/>
            <person name="Elias M."/>
            <person name="Eslava A.P."/>
            <person name="Glaser F."/>
            <person name="Grimwood J."/>
            <person name="Gutierrez G."/>
            <person name="Heitman J."/>
            <person name="Henrissat B."/>
            <person name="Iturriaga E.A."/>
            <person name="Lang B.F."/>
            <person name="Lavin J.L."/>
            <person name="Lee S."/>
            <person name="Li W."/>
            <person name="Lindquist E."/>
            <person name="Lopez-Garcia S."/>
            <person name="Luque E.M."/>
            <person name="Marcos A.T."/>
            <person name="Martin J."/>
            <person name="McCluskey K."/>
            <person name="Medina H.R."/>
            <person name="Miralles-Duran A."/>
            <person name="Miyazaki A."/>
            <person name="Munoz-Torres E."/>
            <person name="Oguiza J.A."/>
            <person name="Ohm R."/>
            <person name="Olmedo M."/>
            <person name="Orejas M."/>
            <person name="Ortiz-Castellanos L."/>
            <person name="Pisabarro A.G."/>
            <person name="Rodriguez-Romero J."/>
            <person name="Ruiz-Herrera J."/>
            <person name="Ruiz-Vazquez R."/>
            <person name="Sanz C."/>
            <person name="Schackwitz W."/>
            <person name="Schmutz J."/>
            <person name="Shahriari M."/>
            <person name="Shelest E."/>
            <person name="Silva-Franco F."/>
            <person name="Soanes D."/>
            <person name="Syed K."/>
            <person name="Tagua V.G."/>
            <person name="Talbot N.J."/>
            <person name="Thon M."/>
            <person name="De vries R.P."/>
            <person name="Wiebenga A."/>
            <person name="Yadav J.S."/>
            <person name="Braun E.L."/>
            <person name="Baker S."/>
            <person name="Garre V."/>
            <person name="Horwitz B."/>
            <person name="Torres-Martinez S."/>
            <person name="Idnurm A."/>
            <person name="Herrera-Estrella A."/>
            <person name="Gabaldon T."/>
            <person name="Grigoriev I.V."/>
        </authorList>
    </citation>
    <scope>NUCLEOTIDE SEQUENCE [LARGE SCALE GENOMIC DNA]</scope>
    <source>
        <strain evidence="2">NRRL 1555(-)</strain>
    </source>
</reference>
<name>A0A167QTA5_PHYB8</name>
<dbReference type="EMBL" id="KV440972">
    <property type="protein sequence ID" value="OAD80241.1"/>
    <property type="molecule type" value="Genomic_DNA"/>
</dbReference>
<gene>
    <name evidence="1" type="ORF">PHYBLDRAFT_140245</name>
</gene>
<organism evidence="1 2">
    <name type="scientific">Phycomyces blakesleeanus (strain ATCC 8743b / DSM 1359 / FGSC 10004 / NBRC 33097 / NRRL 1555)</name>
    <dbReference type="NCBI Taxonomy" id="763407"/>
    <lineage>
        <taxon>Eukaryota</taxon>
        <taxon>Fungi</taxon>
        <taxon>Fungi incertae sedis</taxon>
        <taxon>Mucoromycota</taxon>
        <taxon>Mucoromycotina</taxon>
        <taxon>Mucoromycetes</taxon>
        <taxon>Mucorales</taxon>
        <taxon>Phycomycetaceae</taxon>
        <taxon>Phycomyces</taxon>
    </lineage>
</organism>
<dbReference type="VEuPathDB" id="FungiDB:PHYBLDRAFT_140245"/>